<proteinExistence type="predicted"/>
<name>A0A2M8AHZ8_9BACT</name>
<dbReference type="SUPFAM" id="SSF88659">
    <property type="entry name" value="Sigma3 and sigma4 domains of RNA polymerase sigma factors"/>
    <property type="match status" value="1"/>
</dbReference>
<dbReference type="PANTHER" id="PTHR30603">
    <property type="entry name" value="RNA POLYMERASE SIGMA FACTOR RPO"/>
    <property type="match status" value="1"/>
</dbReference>
<evidence type="ECO:0000313" key="3">
    <source>
        <dbReference type="EMBL" id="PJB17250.1"/>
    </source>
</evidence>
<dbReference type="Gene3D" id="1.10.10.10">
    <property type="entry name" value="Winged helix-like DNA-binding domain superfamily/Winged helix DNA-binding domain"/>
    <property type="match status" value="1"/>
</dbReference>
<dbReference type="PROSITE" id="PS00716">
    <property type="entry name" value="SIGMA70_2"/>
    <property type="match status" value="1"/>
</dbReference>
<comment type="caution">
    <text evidence="3">The sequence shown here is derived from an EMBL/GenBank/DDBJ whole genome shotgun (WGS) entry which is preliminary data.</text>
</comment>
<dbReference type="InterPro" id="IPR050239">
    <property type="entry name" value="Sigma-70_RNA_pol_init_factors"/>
</dbReference>
<dbReference type="InterPro" id="IPR007759">
    <property type="entry name" value="Asxl_HARE-HTH"/>
</dbReference>
<dbReference type="GO" id="GO:0003700">
    <property type="term" value="F:DNA-binding transcription factor activity"/>
    <property type="evidence" value="ECO:0007669"/>
    <property type="project" value="InterPro"/>
</dbReference>
<dbReference type="PANTHER" id="PTHR30603:SF60">
    <property type="entry name" value="RNA POLYMERASE SIGMA FACTOR RPOD"/>
    <property type="match status" value="1"/>
</dbReference>
<dbReference type="InterPro" id="IPR013324">
    <property type="entry name" value="RNA_pol_sigma_r3/r4-like"/>
</dbReference>
<dbReference type="Pfam" id="PF04545">
    <property type="entry name" value="Sigma70_r4"/>
    <property type="match status" value="1"/>
</dbReference>
<dbReference type="AlphaFoldDB" id="A0A2M8AHZ8"/>
<dbReference type="Proteomes" id="UP000230611">
    <property type="component" value="Unassembled WGS sequence"/>
</dbReference>
<dbReference type="InterPro" id="IPR000943">
    <property type="entry name" value="RNA_pol_sigma70"/>
</dbReference>
<dbReference type="PROSITE" id="PS51913">
    <property type="entry name" value="HTH_HARE"/>
    <property type="match status" value="1"/>
</dbReference>
<evidence type="ECO:0000313" key="4">
    <source>
        <dbReference type="Proteomes" id="UP000230611"/>
    </source>
</evidence>
<feature type="domain" description="HTH HARE-type" evidence="2">
    <location>
        <begin position="286"/>
        <end position="350"/>
    </location>
</feature>
<dbReference type="Gene3D" id="1.10.10.1250">
    <property type="entry name" value="RNA polymerase, subunit delta, N-terminal domain"/>
    <property type="match status" value="1"/>
</dbReference>
<dbReference type="InterPro" id="IPR038087">
    <property type="entry name" value="RNAP_delta_N_dom_sf"/>
</dbReference>
<keyword evidence="1" id="KW-0804">Transcription</keyword>
<gene>
    <name evidence="3" type="ORF">CO116_01110</name>
</gene>
<dbReference type="InterPro" id="IPR036388">
    <property type="entry name" value="WH-like_DNA-bd_sf"/>
</dbReference>
<dbReference type="PRINTS" id="PR00046">
    <property type="entry name" value="SIGMA70FCT"/>
</dbReference>
<protein>
    <recommendedName>
        <fullName evidence="2">HTH HARE-type domain-containing protein</fullName>
    </recommendedName>
</protein>
<dbReference type="EMBL" id="PFUO01000056">
    <property type="protein sequence ID" value="PJB17250.1"/>
    <property type="molecule type" value="Genomic_DNA"/>
</dbReference>
<dbReference type="InterPro" id="IPR007630">
    <property type="entry name" value="RNA_pol_sigma70_r4"/>
</dbReference>
<reference evidence="4" key="1">
    <citation type="submission" date="2017-09" db="EMBL/GenBank/DDBJ databases">
        <title>Depth-based differentiation of microbial function through sediment-hosted aquifers and enrichment of novel symbionts in the deep terrestrial subsurface.</title>
        <authorList>
            <person name="Probst A.J."/>
            <person name="Ladd B."/>
            <person name="Jarett J.K."/>
            <person name="Geller-Mcgrath D.E."/>
            <person name="Sieber C.M.K."/>
            <person name="Emerson J.B."/>
            <person name="Anantharaman K."/>
            <person name="Thomas B.C."/>
            <person name="Malmstrom R."/>
            <person name="Stieglmeier M."/>
            <person name="Klingl A."/>
            <person name="Woyke T."/>
            <person name="Ryan C.M."/>
            <person name="Banfield J.F."/>
        </authorList>
    </citation>
    <scope>NUCLEOTIDE SEQUENCE [LARGE SCALE GENOMIC DNA]</scope>
</reference>
<dbReference type="GO" id="GO:0006352">
    <property type="term" value="P:DNA-templated transcription initiation"/>
    <property type="evidence" value="ECO:0007669"/>
    <property type="project" value="InterPro"/>
</dbReference>
<sequence>MAGEQNTISNGVENKSILDQIITNHQAEEVSRLDAVEIINSLFNELSERERDVLMRRFGLHGKNKETLEEIGQAHQLTRERIRQIETSSIKKLRQLENLNNYISGLKKVINQLLEEHGGLMEKEYMFDSLANISAGGYKTKEKDTETHRSHFNFLISKLLSDEFEEINNSQHFKNSFKLKYQALEHLQALTEELLAKIKEAKKIFTTAELINLAKELDSYKANQERFVAPNNLDISSIFDNNFFTERADLINTNKVIYSILKAAQKIGQNKFGYWGINHWREVKPKTINDKIYLILKNQGKPLHFAEIAAKINQVGFDKKLANAATVHNELILDDKYVLVGRGLYGLKEWGYRAGTVADVISEVLAQTSQPLSRDEIIAKVLSQRLVRKPTINLALMDKSRFTRTSNGKYQLVKIKADSIQ</sequence>
<evidence type="ECO:0000259" key="2">
    <source>
        <dbReference type="PROSITE" id="PS51913"/>
    </source>
</evidence>
<evidence type="ECO:0000256" key="1">
    <source>
        <dbReference type="ARBA" id="ARBA00023163"/>
    </source>
</evidence>
<accession>A0A2M8AHZ8</accession>
<organism evidence="3 4">
    <name type="scientific">Candidatus Falkowbacteria bacterium CG_4_9_14_3_um_filter_38_19</name>
    <dbReference type="NCBI Taxonomy" id="1974559"/>
    <lineage>
        <taxon>Bacteria</taxon>
        <taxon>Candidatus Falkowiibacteriota</taxon>
    </lineage>
</organism>
<dbReference type="CDD" id="cd06171">
    <property type="entry name" value="Sigma70_r4"/>
    <property type="match status" value="1"/>
</dbReference>